<organism evidence="2 3">
    <name type="scientific">Hypericibacter terrae</name>
    <dbReference type="NCBI Taxonomy" id="2602015"/>
    <lineage>
        <taxon>Bacteria</taxon>
        <taxon>Pseudomonadati</taxon>
        <taxon>Pseudomonadota</taxon>
        <taxon>Alphaproteobacteria</taxon>
        <taxon>Rhodospirillales</taxon>
        <taxon>Dongiaceae</taxon>
        <taxon>Hypericibacter</taxon>
    </lineage>
</organism>
<dbReference type="AlphaFoldDB" id="A0A5J6MK94"/>
<dbReference type="KEGG" id="htq:FRZ44_29800"/>
<feature type="chain" id="PRO_5023856842" description="DUF1036 domain-containing protein" evidence="1">
    <location>
        <begin position="48"/>
        <end position="161"/>
    </location>
</feature>
<evidence type="ECO:0008006" key="4">
    <source>
        <dbReference type="Google" id="ProtNLM"/>
    </source>
</evidence>
<accession>A0A5J6MK94</accession>
<dbReference type="OrthoDB" id="9806840at2"/>
<name>A0A5J6MK94_9PROT</name>
<gene>
    <name evidence="2" type="ORF">FRZ44_29800</name>
</gene>
<evidence type="ECO:0000313" key="2">
    <source>
        <dbReference type="EMBL" id="QEX17677.1"/>
    </source>
</evidence>
<dbReference type="Proteomes" id="UP000326202">
    <property type="component" value="Chromosome"/>
</dbReference>
<protein>
    <recommendedName>
        <fullName evidence="4">DUF1036 domain-containing protein</fullName>
    </recommendedName>
</protein>
<feature type="signal peptide" evidence="1">
    <location>
        <begin position="1"/>
        <end position="47"/>
    </location>
</feature>
<reference evidence="2 3" key="1">
    <citation type="submission" date="2019-08" db="EMBL/GenBank/DDBJ databases">
        <title>Hyperibacter terrae gen. nov., sp. nov. and Hyperibacter viscosus sp. nov., two new members in the family Rhodospirillaceae isolated from the rhizosphere of Hypericum perforatum.</title>
        <authorList>
            <person name="Noviana Z."/>
        </authorList>
    </citation>
    <scope>NUCLEOTIDE SEQUENCE [LARGE SCALE GENOMIC DNA]</scope>
    <source>
        <strain evidence="2 3">R5913</strain>
    </source>
</reference>
<evidence type="ECO:0000256" key="1">
    <source>
        <dbReference type="SAM" id="SignalP"/>
    </source>
</evidence>
<dbReference type="Pfam" id="PF06282">
    <property type="entry name" value="DUF1036"/>
    <property type="match status" value="1"/>
</dbReference>
<dbReference type="InterPro" id="IPR009380">
    <property type="entry name" value="DUF1036"/>
</dbReference>
<keyword evidence="3" id="KW-1185">Reference proteome</keyword>
<keyword evidence="1" id="KW-0732">Signal</keyword>
<proteinExistence type="predicted"/>
<dbReference type="EMBL" id="CP042906">
    <property type="protein sequence ID" value="QEX17677.1"/>
    <property type="molecule type" value="Genomic_DNA"/>
</dbReference>
<sequence length="161" mass="18038">MRQVIPNTAIFRGLLIFIRRMRKARFLHLIPVLVAGAILAEAGPAKADFNVCNKTKERVAVALGFRQQGQWLSQGWWNVEPARCATLLPGKLAETKYYLYADAKAHNWFMGGGFRFCVKNDEFKVIGNSNCPLQGAVPLGFREVSVGKNASFTYEIYEPTP</sequence>
<evidence type="ECO:0000313" key="3">
    <source>
        <dbReference type="Proteomes" id="UP000326202"/>
    </source>
</evidence>